<dbReference type="EMBL" id="JBHTAA010000005">
    <property type="protein sequence ID" value="MFC7203627.1"/>
    <property type="molecule type" value="Genomic_DNA"/>
</dbReference>
<dbReference type="PANTHER" id="PTHR12302">
    <property type="entry name" value="EBNA2 BINDING PROTEIN P100"/>
    <property type="match status" value="1"/>
</dbReference>
<evidence type="ECO:0000256" key="4">
    <source>
        <dbReference type="SAM" id="MobiDB-lite"/>
    </source>
</evidence>
<dbReference type="RefSeq" id="WP_390222965.1">
    <property type="nucleotide sequence ID" value="NZ_JBHTAA010000005.1"/>
</dbReference>
<evidence type="ECO:0000313" key="8">
    <source>
        <dbReference type="Proteomes" id="UP001596481"/>
    </source>
</evidence>
<evidence type="ECO:0000259" key="5">
    <source>
        <dbReference type="PROSITE" id="PS50830"/>
    </source>
</evidence>
<dbReference type="PROSITE" id="PS51841">
    <property type="entry name" value="LTD"/>
    <property type="match status" value="1"/>
</dbReference>
<feature type="region of interest" description="Disordered" evidence="4">
    <location>
        <begin position="31"/>
        <end position="50"/>
    </location>
</feature>
<reference evidence="7 8" key="1">
    <citation type="journal article" date="2019" name="Int. J. Syst. Evol. Microbiol.">
        <title>The Global Catalogue of Microorganisms (GCM) 10K type strain sequencing project: providing services to taxonomists for standard genome sequencing and annotation.</title>
        <authorList>
            <consortium name="The Broad Institute Genomics Platform"/>
            <consortium name="The Broad Institute Genome Sequencing Center for Infectious Disease"/>
            <person name="Wu L."/>
            <person name="Ma J."/>
        </authorList>
    </citation>
    <scope>NUCLEOTIDE SEQUENCE [LARGE SCALE GENOMIC DNA]</scope>
    <source>
        <strain evidence="7 8">DSM 29988</strain>
    </source>
</reference>
<evidence type="ECO:0000313" key="7">
    <source>
        <dbReference type="EMBL" id="MFC7203627.1"/>
    </source>
</evidence>
<dbReference type="Pfam" id="PF00565">
    <property type="entry name" value="SNase"/>
    <property type="match status" value="1"/>
</dbReference>
<evidence type="ECO:0000256" key="2">
    <source>
        <dbReference type="ARBA" id="ARBA00022759"/>
    </source>
</evidence>
<dbReference type="PROSITE" id="PS01123">
    <property type="entry name" value="TNASE_1"/>
    <property type="match status" value="1"/>
</dbReference>
<sequence length="326" mass="34300">MVRGTVTTLSVCVLVLLAGCVGSGDIAGGPTTSPTLSPTDSPSEPTATATVSAQGDITVRVVEVVDGDTIKVVMPDGARETVRLLGVDTPEVYGSNTPDEFEGVPETEEGTGCLREAGYAASDFAKSRLSNRSVELRFDEKAGERGYYGRLLAYVVVDGSEFNYELLTEGHARFYDSSFEERVRYEEAELDARERGDGLWACATDGGSAGGSDATTDDGLSLSVVADAPGNDNENLNGEYVRLVNDGDDAIDLSGWTIADAAGASYTFADGTTLDPGDQLTLYTGSGTDSATERYWGRGGAVWNNGGDTVTLTTSDGQRVLTYSYD</sequence>
<keyword evidence="1" id="KW-0540">Nuclease</keyword>
<dbReference type="Gene3D" id="2.60.40.1260">
    <property type="entry name" value="Lamin Tail domain"/>
    <property type="match status" value="1"/>
</dbReference>
<dbReference type="Pfam" id="PF00932">
    <property type="entry name" value="LTD"/>
    <property type="match status" value="1"/>
</dbReference>
<feature type="domain" description="TNase-like" evidence="5">
    <location>
        <begin position="55"/>
        <end position="202"/>
    </location>
</feature>
<dbReference type="PANTHER" id="PTHR12302:SF3">
    <property type="entry name" value="SERINE_THREONINE-PROTEIN KINASE 31"/>
    <property type="match status" value="1"/>
</dbReference>
<dbReference type="InterPro" id="IPR036415">
    <property type="entry name" value="Lamin_tail_dom_sf"/>
</dbReference>
<dbReference type="GO" id="GO:0016787">
    <property type="term" value="F:hydrolase activity"/>
    <property type="evidence" value="ECO:0007669"/>
    <property type="project" value="UniProtKB-KW"/>
</dbReference>
<dbReference type="InterPro" id="IPR035437">
    <property type="entry name" value="SNase_OB-fold_sf"/>
</dbReference>
<evidence type="ECO:0000256" key="3">
    <source>
        <dbReference type="ARBA" id="ARBA00022801"/>
    </source>
</evidence>
<dbReference type="Gene3D" id="2.40.50.90">
    <property type="match status" value="1"/>
</dbReference>
<dbReference type="AlphaFoldDB" id="A0ABD5ZEI6"/>
<proteinExistence type="predicted"/>
<organism evidence="7 8">
    <name type="scientific">Haloferax namakaokahaiae</name>
    <dbReference type="NCBI Taxonomy" id="1748331"/>
    <lineage>
        <taxon>Archaea</taxon>
        <taxon>Methanobacteriati</taxon>
        <taxon>Methanobacteriota</taxon>
        <taxon>Stenosarchaea group</taxon>
        <taxon>Halobacteria</taxon>
        <taxon>Halobacteriales</taxon>
        <taxon>Haloferacaceae</taxon>
        <taxon>Haloferax</taxon>
    </lineage>
</organism>
<dbReference type="InterPro" id="IPR016071">
    <property type="entry name" value="Staphylococal_nuclease_OB-fold"/>
</dbReference>
<evidence type="ECO:0000259" key="6">
    <source>
        <dbReference type="PROSITE" id="PS51841"/>
    </source>
</evidence>
<accession>A0ABD5ZEI6</accession>
<dbReference type="GO" id="GO:0004519">
    <property type="term" value="F:endonuclease activity"/>
    <property type="evidence" value="ECO:0007669"/>
    <property type="project" value="UniProtKB-KW"/>
</dbReference>
<gene>
    <name evidence="7" type="ORF">ACFQJC_08880</name>
</gene>
<dbReference type="SUPFAM" id="SSF50199">
    <property type="entry name" value="Staphylococcal nuclease"/>
    <property type="match status" value="1"/>
</dbReference>
<protein>
    <submittedName>
        <fullName evidence="7">Lamin tail domain-containing protein</fullName>
    </submittedName>
</protein>
<dbReference type="PROSITE" id="PS51257">
    <property type="entry name" value="PROKAR_LIPOPROTEIN"/>
    <property type="match status" value="1"/>
</dbReference>
<keyword evidence="2" id="KW-0255">Endonuclease</keyword>
<name>A0ABD5ZEI6_9EURY</name>
<keyword evidence="8" id="KW-1185">Reference proteome</keyword>
<dbReference type="SMART" id="SM00318">
    <property type="entry name" value="SNc"/>
    <property type="match status" value="1"/>
</dbReference>
<dbReference type="Proteomes" id="UP001596481">
    <property type="component" value="Unassembled WGS sequence"/>
</dbReference>
<dbReference type="PROSITE" id="PS50830">
    <property type="entry name" value="TNASE_3"/>
    <property type="match status" value="1"/>
</dbReference>
<keyword evidence="3" id="KW-0378">Hydrolase</keyword>
<evidence type="ECO:0000256" key="1">
    <source>
        <dbReference type="ARBA" id="ARBA00022722"/>
    </source>
</evidence>
<dbReference type="SUPFAM" id="SSF74853">
    <property type="entry name" value="Lamin A/C globular tail domain"/>
    <property type="match status" value="1"/>
</dbReference>
<dbReference type="InterPro" id="IPR002071">
    <property type="entry name" value="Thermonucl_AS"/>
</dbReference>
<feature type="domain" description="LTD" evidence="6">
    <location>
        <begin position="206"/>
        <end position="326"/>
    </location>
</feature>
<dbReference type="InterPro" id="IPR001322">
    <property type="entry name" value="Lamin_tail_dom"/>
</dbReference>
<feature type="compositionally biased region" description="Low complexity" evidence="4">
    <location>
        <begin position="31"/>
        <end position="46"/>
    </location>
</feature>
<comment type="caution">
    <text evidence="7">The sequence shown here is derived from an EMBL/GenBank/DDBJ whole genome shotgun (WGS) entry which is preliminary data.</text>
</comment>